<keyword evidence="1" id="KW-1133">Transmembrane helix</keyword>
<keyword evidence="1" id="KW-0472">Membrane</keyword>
<gene>
    <name evidence="2" type="ORF">WJU16_16600</name>
</gene>
<proteinExistence type="predicted"/>
<feature type="transmembrane region" description="Helical" evidence="1">
    <location>
        <begin position="15"/>
        <end position="32"/>
    </location>
</feature>
<keyword evidence="1" id="KW-0812">Transmembrane</keyword>
<keyword evidence="3" id="KW-1185">Reference proteome</keyword>
<accession>A0ABZ2YK36</accession>
<name>A0ABZ2YK36_9BACT</name>
<dbReference type="RefSeq" id="WP_341834600.1">
    <property type="nucleotide sequence ID" value="NZ_CP149822.1"/>
</dbReference>
<dbReference type="EMBL" id="CP149822">
    <property type="protein sequence ID" value="WZN39622.1"/>
    <property type="molecule type" value="Genomic_DNA"/>
</dbReference>
<organism evidence="2 3">
    <name type="scientific">Chitinophaga pollutisoli</name>
    <dbReference type="NCBI Taxonomy" id="3133966"/>
    <lineage>
        <taxon>Bacteria</taxon>
        <taxon>Pseudomonadati</taxon>
        <taxon>Bacteroidota</taxon>
        <taxon>Chitinophagia</taxon>
        <taxon>Chitinophagales</taxon>
        <taxon>Chitinophagaceae</taxon>
        <taxon>Chitinophaga</taxon>
    </lineage>
</organism>
<sequence length="219" mass="24403">MKAISAVLFFLSQHPAWSFFIILAIFAGIAVLTRRLWLLVPGFLLAMANIFTASMLNAWFLQAWGTPGTAVVIQATQTNSTLNDQYIFEYAVIAKAQGKDVKTSFTSMSAPIWPIRNEVLIPPAGQVFVTRYVPGYEENIVIMADESTFGKMRIIAANRELVDKARNQLSASPANESFREEYRQALHTFLSNPANRLDSVSNRQFRDALTQLEAVTPAP</sequence>
<evidence type="ECO:0000313" key="2">
    <source>
        <dbReference type="EMBL" id="WZN39622.1"/>
    </source>
</evidence>
<protein>
    <submittedName>
        <fullName evidence="2">Uncharacterized protein</fullName>
    </submittedName>
</protein>
<evidence type="ECO:0000256" key="1">
    <source>
        <dbReference type="SAM" id="Phobius"/>
    </source>
</evidence>
<feature type="transmembrane region" description="Helical" evidence="1">
    <location>
        <begin position="39"/>
        <end position="61"/>
    </location>
</feature>
<evidence type="ECO:0000313" key="3">
    <source>
        <dbReference type="Proteomes" id="UP001485459"/>
    </source>
</evidence>
<reference evidence="3" key="1">
    <citation type="submission" date="2024-03" db="EMBL/GenBank/DDBJ databases">
        <title>Chitinophaga horti sp. nov., isolated from garden soil.</title>
        <authorList>
            <person name="Lee D.S."/>
            <person name="Han D.M."/>
            <person name="Baek J.H."/>
            <person name="Choi D.G."/>
            <person name="Jeon J.H."/>
            <person name="Jeon C.O."/>
        </authorList>
    </citation>
    <scope>NUCLEOTIDE SEQUENCE [LARGE SCALE GENOMIC DNA]</scope>
    <source>
        <strain evidence="3">GPA1</strain>
    </source>
</reference>
<dbReference type="Proteomes" id="UP001485459">
    <property type="component" value="Chromosome"/>
</dbReference>